<dbReference type="EMBL" id="AWWV01014987">
    <property type="protein sequence ID" value="OMO54349.1"/>
    <property type="molecule type" value="Genomic_DNA"/>
</dbReference>
<keyword evidence="2" id="KW-1185">Reference proteome</keyword>
<reference evidence="1 2" key="1">
    <citation type="submission" date="2013-09" db="EMBL/GenBank/DDBJ databases">
        <title>Corchorus capsularis genome sequencing.</title>
        <authorList>
            <person name="Alam M."/>
            <person name="Haque M.S."/>
            <person name="Islam M.S."/>
            <person name="Emdad E.M."/>
            <person name="Islam M.M."/>
            <person name="Ahmed B."/>
            <person name="Halim A."/>
            <person name="Hossen Q.M.M."/>
            <person name="Hossain M.Z."/>
            <person name="Ahmed R."/>
            <person name="Khan M.M."/>
            <person name="Islam R."/>
            <person name="Rashid M.M."/>
            <person name="Khan S.A."/>
            <person name="Rahman M.S."/>
            <person name="Alam M."/>
        </authorList>
    </citation>
    <scope>NUCLEOTIDE SEQUENCE [LARGE SCALE GENOMIC DNA]</scope>
    <source>
        <strain evidence="2">cv. CVL-1</strain>
        <tissue evidence="1">Whole seedling</tissue>
    </source>
</reference>
<dbReference type="Proteomes" id="UP000188268">
    <property type="component" value="Unassembled WGS sequence"/>
</dbReference>
<comment type="caution">
    <text evidence="1">The sequence shown here is derived from an EMBL/GenBank/DDBJ whole genome shotgun (WGS) entry which is preliminary data.</text>
</comment>
<evidence type="ECO:0000313" key="2">
    <source>
        <dbReference type="Proteomes" id="UP000188268"/>
    </source>
</evidence>
<organism evidence="1 2">
    <name type="scientific">Corchorus capsularis</name>
    <name type="common">Jute</name>
    <dbReference type="NCBI Taxonomy" id="210143"/>
    <lineage>
        <taxon>Eukaryota</taxon>
        <taxon>Viridiplantae</taxon>
        <taxon>Streptophyta</taxon>
        <taxon>Embryophyta</taxon>
        <taxon>Tracheophyta</taxon>
        <taxon>Spermatophyta</taxon>
        <taxon>Magnoliopsida</taxon>
        <taxon>eudicotyledons</taxon>
        <taxon>Gunneridae</taxon>
        <taxon>Pentapetalae</taxon>
        <taxon>rosids</taxon>
        <taxon>malvids</taxon>
        <taxon>Malvales</taxon>
        <taxon>Malvaceae</taxon>
        <taxon>Grewioideae</taxon>
        <taxon>Apeibeae</taxon>
        <taxon>Corchorus</taxon>
    </lineage>
</organism>
<dbReference type="Gramene" id="OMO54349">
    <property type="protein sequence ID" value="OMO54349"/>
    <property type="gene ID" value="CCACVL1_27863"/>
</dbReference>
<gene>
    <name evidence="1" type="ORF">CCACVL1_27863</name>
</gene>
<dbReference type="AlphaFoldDB" id="A0A1R3G8D4"/>
<proteinExistence type="predicted"/>
<name>A0A1R3G8D4_COCAP</name>
<protein>
    <submittedName>
        <fullName evidence="1">Uncharacterized protein</fullName>
    </submittedName>
</protein>
<sequence>MAHVAHQSVHAFKRAGDLGWFFRVSDKGMATRKVITTRFDQ</sequence>
<evidence type="ECO:0000313" key="1">
    <source>
        <dbReference type="EMBL" id="OMO54349.1"/>
    </source>
</evidence>
<accession>A0A1R3G8D4</accession>